<keyword evidence="3" id="KW-1185">Reference proteome</keyword>
<dbReference type="Gene3D" id="3.90.660.10">
    <property type="match status" value="2"/>
</dbReference>
<dbReference type="Gene3D" id="3.50.50.60">
    <property type="entry name" value="FAD/NAD(P)-binding domain"/>
    <property type="match status" value="2"/>
</dbReference>
<dbReference type="PANTHER" id="PTHR10742:SF398">
    <property type="entry name" value="AMINE OXIDASE DOMAIN-CONTAINING PROTEIN-RELATED"/>
    <property type="match status" value="1"/>
</dbReference>
<protein>
    <recommendedName>
        <fullName evidence="1">Amine oxidase domain-containing protein</fullName>
    </recommendedName>
</protein>
<accession>A0AAW0Y2N3</accession>
<dbReference type="InterPro" id="IPR002937">
    <property type="entry name" value="Amino_oxidase"/>
</dbReference>
<organism evidence="2 3">
    <name type="scientific">Cherax quadricarinatus</name>
    <name type="common">Australian red claw crayfish</name>
    <dbReference type="NCBI Taxonomy" id="27406"/>
    <lineage>
        <taxon>Eukaryota</taxon>
        <taxon>Metazoa</taxon>
        <taxon>Ecdysozoa</taxon>
        <taxon>Arthropoda</taxon>
        <taxon>Crustacea</taxon>
        <taxon>Multicrustacea</taxon>
        <taxon>Malacostraca</taxon>
        <taxon>Eumalacostraca</taxon>
        <taxon>Eucarida</taxon>
        <taxon>Decapoda</taxon>
        <taxon>Pleocyemata</taxon>
        <taxon>Astacidea</taxon>
        <taxon>Parastacoidea</taxon>
        <taxon>Parastacidae</taxon>
        <taxon>Cherax</taxon>
    </lineage>
</organism>
<dbReference type="PANTHER" id="PTHR10742">
    <property type="entry name" value="FLAVIN MONOAMINE OXIDASE"/>
    <property type="match status" value="1"/>
</dbReference>
<feature type="domain" description="Amine oxidase" evidence="1">
    <location>
        <begin position="17"/>
        <end position="464"/>
    </location>
</feature>
<dbReference type="GO" id="GO:0046592">
    <property type="term" value="F:polyamine oxidase activity"/>
    <property type="evidence" value="ECO:0007669"/>
    <property type="project" value="TreeGrafter"/>
</dbReference>
<sequence length="994" mass="110977">MAGVPSKVRVCIIGAGVAGLGAAQRLIEYGIDDLVVLEAQDRIGGRVHTVDHGEYHLEMGAQWIHGEEGNVVFQWASENSLVDQEMSLLQTGAGNTVFVRQDGETVEEEVQNAFIMTSANISESLENDCDKFSGSIGQYYTEKFKTENKWGTLGEELLDWKGRFTNCVEGSDSWYDLSAKGHTHFQECPGNPVVNWKENGYQNLLHHLKEKLASSRLFLNSPVKSINWGGGVSKASASGCKVMLTSDKVIHANHVIFTPSLSVLKALAKDMFTPSLPLQKLKAIEGLGIGVVNKIFLQFAHRWWDDNCDGFSFLYNLQQVPVTITKENWEYGLLGVYEVFKHPDMLCGWITGPAALVMEQISEEEVAQRCVAQLRRLLSNKFQIPDAVFCKRSSWGSNPWIRGAYSFRSMKTEAMGVKAADLAQPLLDSNNVPLVCFAGEATHNCYYGTVHGALETGWREADTLIKHLKSVPAYVSVQPSLVRKRYNVIIVGAGAAGIGAARELKAQNINSILILEGNGRIGGRVKTIETAPQCVVELGAQWIHGEDGNAVYQFASPRNLIHHKLSVDGRGDFYAENGRLIDEHLVTEVLEEMEAADDTCKTYNHNRQLKELAHLSVGEVFHTKFFKYLASCKNDGALSWKLKMAVYYWCLRWYRIDNACDSLHQLSASCWGNYVYCPGKDNMNPKHGFLSILAAIFAETRADLQLNSEVVCIDYANEVIRERGVYVRPDGTTYPVIVKCKDGDEYEAQHVIVTSSVGYLKKNTNLFSPALPKVLQQAVTSMGYGTIDKIFLEYTDAWWKEDWEGVQIVWTSDIPDFERKVPHTRLHDGSSEQMSKYWIRAISGFDPVFKQKAMLCGWIGGAEAVYMEGLSEHQVAQACTKLLRHFLNINVPYPKKIYRSQWARDNFFHGSYSYHGVGCECNSEELENDLNTPVCAVSNDGNKVPVLVLAGEANSRAHYSTVHGALQNGIEQTGHYVNSHRRLHGGHIKIQSKI</sequence>
<dbReference type="Proteomes" id="UP001445076">
    <property type="component" value="Unassembled WGS sequence"/>
</dbReference>
<comment type="caution">
    <text evidence="2">The sequence shown here is derived from an EMBL/GenBank/DDBJ whole genome shotgun (WGS) entry which is preliminary data.</text>
</comment>
<name>A0AAW0Y2N3_CHEQU</name>
<evidence type="ECO:0000313" key="3">
    <source>
        <dbReference type="Proteomes" id="UP001445076"/>
    </source>
</evidence>
<reference evidence="2 3" key="1">
    <citation type="journal article" date="2024" name="BMC Genomics">
        <title>Genome assembly of redclaw crayfish (Cherax quadricarinatus) provides insights into its immune adaptation and hypoxia tolerance.</title>
        <authorList>
            <person name="Liu Z."/>
            <person name="Zheng J."/>
            <person name="Li H."/>
            <person name="Fang K."/>
            <person name="Wang S."/>
            <person name="He J."/>
            <person name="Zhou D."/>
            <person name="Weng S."/>
            <person name="Chi M."/>
            <person name="Gu Z."/>
            <person name="He J."/>
            <person name="Li F."/>
            <person name="Wang M."/>
        </authorList>
    </citation>
    <scope>NUCLEOTIDE SEQUENCE [LARGE SCALE GENOMIC DNA]</scope>
    <source>
        <strain evidence="2">ZL_2023a</strain>
    </source>
</reference>
<evidence type="ECO:0000313" key="2">
    <source>
        <dbReference type="EMBL" id="KAK8745883.1"/>
    </source>
</evidence>
<dbReference type="Pfam" id="PF01593">
    <property type="entry name" value="Amino_oxidase"/>
    <property type="match status" value="2"/>
</dbReference>
<dbReference type="PRINTS" id="PR00419">
    <property type="entry name" value="ADXRDTASE"/>
</dbReference>
<dbReference type="SUPFAM" id="SSF54373">
    <property type="entry name" value="FAD-linked reductases, C-terminal domain"/>
    <property type="match status" value="2"/>
</dbReference>
<dbReference type="AlphaFoldDB" id="A0AAW0Y2N3"/>
<dbReference type="InterPro" id="IPR036188">
    <property type="entry name" value="FAD/NAD-bd_sf"/>
</dbReference>
<feature type="domain" description="Amine oxidase" evidence="1">
    <location>
        <begin position="496"/>
        <end position="971"/>
    </location>
</feature>
<gene>
    <name evidence="2" type="ORF">OTU49_000072</name>
</gene>
<dbReference type="InterPro" id="IPR050281">
    <property type="entry name" value="Flavin_monoamine_oxidase"/>
</dbReference>
<evidence type="ECO:0000259" key="1">
    <source>
        <dbReference type="Pfam" id="PF01593"/>
    </source>
</evidence>
<proteinExistence type="predicted"/>
<dbReference type="SUPFAM" id="SSF51905">
    <property type="entry name" value="FAD/NAD(P)-binding domain"/>
    <property type="match status" value="2"/>
</dbReference>
<dbReference type="EMBL" id="JARKIK010000018">
    <property type="protein sequence ID" value="KAK8745883.1"/>
    <property type="molecule type" value="Genomic_DNA"/>
</dbReference>